<dbReference type="CDD" id="cd02440">
    <property type="entry name" value="AdoMet_MTases"/>
    <property type="match status" value="1"/>
</dbReference>
<gene>
    <name evidence="2" type="ORF">GCM10007935_02070</name>
</gene>
<evidence type="ECO:0000313" key="3">
    <source>
        <dbReference type="Proteomes" id="UP001156903"/>
    </source>
</evidence>
<name>A0ABQ6BXT6_9BURK</name>
<dbReference type="Pfam" id="PF13649">
    <property type="entry name" value="Methyltransf_25"/>
    <property type="match status" value="1"/>
</dbReference>
<keyword evidence="3" id="KW-1185">Reference proteome</keyword>
<evidence type="ECO:0000259" key="1">
    <source>
        <dbReference type="Pfam" id="PF13649"/>
    </source>
</evidence>
<feature type="domain" description="Methyltransferase" evidence="1">
    <location>
        <begin position="32"/>
        <end position="113"/>
    </location>
</feature>
<keyword evidence="2" id="KW-0489">Methyltransferase</keyword>
<dbReference type="GO" id="GO:0032259">
    <property type="term" value="P:methylation"/>
    <property type="evidence" value="ECO:0007669"/>
    <property type="project" value="UniProtKB-KW"/>
</dbReference>
<proteinExistence type="predicted"/>
<dbReference type="InterPro" id="IPR041698">
    <property type="entry name" value="Methyltransf_25"/>
</dbReference>
<evidence type="ECO:0000313" key="2">
    <source>
        <dbReference type="EMBL" id="GLS12781.1"/>
    </source>
</evidence>
<dbReference type="EMBL" id="BSPB01000001">
    <property type="protein sequence ID" value="GLS12781.1"/>
    <property type="molecule type" value="Genomic_DNA"/>
</dbReference>
<dbReference type="RefSeq" id="WP_284306271.1">
    <property type="nucleotide sequence ID" value="NZ_BSPB01000001.1"/>
</dbReference>
<dbReference type="Gene3D" id="3.40.50.150">
    <property type="entry name" value="Vaccinia Virus protein VP39"/>
    <property type="match status" value="1"/>
</dbReference>
<protein>
    <submittedName>
        <fullName evidence="2">SAM-dependent methyltransferase</fullName>
    </submittedName>
</protein>
<dbReference type="Proteomes" id="UP001156903">
    <property type="component" value="Unassembled WGS sequence"/>
</dbReference>
<dbReference type="InterPro" id="IPR029063">
    <property type="entry name" value="SAM-dependent_MTases_sf"/>
</dbReference>
<sequence length="196" mass="21014">MNTLAVQPPQPLSPPSAWVRRWCHLIPAGSAVLDVACGSGRHLYALHAQGHPVTGVDRSAEAVENTRPLAEAGARIVQADIENGPWPLPGERFGGVVITNYLWRPLLPTLVDSVAEGGVLIYETFAAGNQTVGKPSRPVFLLAPGELLRACAALRVVAYEDGFLDQPARFVQRIAAVREPRTAHDQPLRHALMGAG</sequence>
<dbReference type="GO" id="GO:0008168">
    <property type="term" value="F:methyltransferase activity"/>
    <property type="evidence" value="ECO:0007669"/>
    <property type="project" value="UniProtKB-KW"/>
</dbReference>
<keyword evidence="2" id="KW-0808">Transferase</keyword>
<organism evidence="2 3">
    <name type="scientific">Hydrogenophaga electricum</name>
    <dbReference type="NCBI Taxonomy" id="1230953"/>
    <lineage>
        <taxon>Bacteria</taxon>
        <taxon>Pseudomonadati</taxon>
        <taxon>Pseudomonadota</taxon>
        <taxon>Betaproteobacteria</taxon>
        <taxon>Burkholderiales</taxon>
        <taxon>Comamonadaceae</taxon>
        <taxon>Hydrogenophaga</taxon>
    </lineage>
</organism>
<accession>A0ABQ6BXT6</accession>
<reference evidence="3" key="1">
    <citation type="journal article" date="2019" name="Int. J. Syst. Evol. Microbiol.">
        <title>The Global Catalogue of Microorganisms (GCM) 10K type strain sequencing project: providing services to taxonomists for standard genome sequencing and annotation.</title>
        <authorList>
            <consortium name="The Broad Institute Genomics Platform"/>
            <consortium name="The Broad Institute Genome Sequencing Center for Infectious Disease"/>
            <person name="Wu L."/>
            <person name="Ma J."/>
        </authorList>
    </citation>
    <scope>NUCLEOTIDE SEQUENCE [LARGE SCALE GENOMIC DNA]</scope>
    <source>
        <strain evidence="3">NBRC 109341</strain>
    </source>
</reference>
<comment type="caution">
    <text evidence="2">The sequence shown here is derived from an EMBL/GenBank/DDBJ whole genome shotgun (WGS) entry which is preliminary data.</text>
</comment>
<dbReference type="SUPFAM" id="SSF53335">
    <property type="entry name" value="S-adenosyl-L-methionine-dependent methyltransferases"/>
    <property type="match status" value="1"/>
</dbReference>